<name>A0ABW5NDQ0_9FLAO</name>
<keyword evidence="7 12" id="KW-0067">ATP-binding</keyword>
<organism evidence="12 13">
    <name type="scientific">Aquimarina hainanensis</name>
    <dbReference type="NCBI Taxonomy" id="1578017"/>
    <lineage>
        <taxon>Bacteria</taxon>
        <taxon>Pseudomonadati</taxon>
        <taxon>Bacteroidota</taxon>
        <taxon>Flavobacteriia</taxon>
        <taxon>Flavobacteriales</taxon>
        <taxon>Flavobacteriaceae</taxon>
        <taxon>Aquimarina</taxon>
    </lineage>
</organism>
<comment type="catalytic activity">
    <reaction evidence="1">
        <text>ATP + protein L-histidine = ADP + protein N-phospho-L-histidine.</text>
        <dbReference type="EC" id="2.7.13.3"/>
    </reaction>
</comment>
<accession>A0ABW5NDQ0</accession>
<dbReference type="InterPro" id="IPR011712">
    <property type="entry name" value="Sig_transdc_His_kin_sub3_dim/P"/>
</dbReference>
<dbReference type="InterPro" id="IPR036890">
    <property type="entry name" value="HATPase_C_sf"/>
</dbReference>
<dbReference type="InterPro" id="IPR011990">
    <property type="entry name" value="TPR-like_helical_dom_sf"/>
</dbReference>
<evidence type="ECO:0000256" key="8">
    <source>
        <dbReference type="ARBA" id="ARBA00023012"/>
    </source>
</evidence>
<dbReference type="EC" id="2.7.13.3" evidence="2"/>
<dbReference type="InterPro" id="IPR019734">
    <property type="entry name" value="TPR_rpt"/>
</dbReference>
<dbReference type="InterPro" id="IPR005467">
    <property type="entry name" value="His_kinase_dom"/>
</dbReference>
<dbReference type="Pfam" id="PF07730">
    <property type="entry name" value="HisKA_3"/>
    <property type="match status" value="1"/>
</dbReference>
<reference evidence="13" key="1">
    <citation type="journal article" date="2019" name="Int. J. Syst. Evol. Microbiol.">
        <title>The Global Catalogue of Microorganisms (GCM) 10K type strain sequencing project: providing services to taxonomists for standard genome sequencing and annotation.</title>
        <authorList>
            <consortium name="The Broad Institute Genomics Platform"/>
            <consortium name="The Broad Institute Genome Sequencing Center for Infectious Disease"/>
            <person name="Wu L."/>
            <person name="Ma J."/>
        </authorList>
    </citation>
    <scope>NUCLEOTIDE SEQUENCE [LARGE SCALE GENOMIC DNA]</scope>
    <source>
        <strain evidence="13">KCTC 42423</strain>
    </source>
</reference>
<gene>
    <name evidence="12" type="ORF">ACFSTE_17040</name>
</gene>
<evidence type="ECO:0000256" key="1">
    <source>
        <dbReference type="ARBA" id="ARBA00000085"/>
    </source>
</evidence>
<dbReference type="EMBL" id="JBHULX010000039">
    <property type="protein sequence ID" value="MFD2592545.1"/>
    <property type="molecule type" value="Genomic_DNA"/>
</dbReference>
<comment type="caution">
    <text evidence="12">The sequence shown here is derived from an EMBL/GenBank/DDBJ whole genome shotgun (WGS) entry which is preliminary data.</text>
</comment>
<dbReference type="Gene3D" id="1.25.40.10">
    <property type="entry name" value="Tetratricopeptide repeat domain"/>
    <property type="match status" value="1"/>
</dbReference>
<evidence type="ECO:0000256" key="4">
    <source>
        <dbReference type="ARBA" id="ARBA00022679"/>
    </source>
</evidence>
<dbReference type="PANTHER" id="PTHR24421">
    <property type="entry name" value="NITRATE/NITRITE SENSOR PROTEIN NARX-RELATED"/>
    <property type="match status" value="1"/>
</dbReference>
<keyword evidence="6" id="KW-0418">Kinase</keyword>
<evidence type="ECO:0000313" key="12">
    <source>
        <dbReference type="EMBL" id="MFD2592545.1"/>
    </source>
</evidence>
<keyword evidence="10" id="KW-0812">Transmembrane</keyword>
<dbReference type="InterPro" id="IPR050482">
    <property type="entry name" value="Sensor_HK_TwoCompSys"/>
</dbReference>
<dbReference type="PROSITE" id="PS50109">
    <property type="entry name" value="HIS_KIN"/>
    <property type="match status" value="1"/>
</dbReference>
<dbReference type="SMART" id="SM00028">
    <property type="entry name" value="TPR"/>
    <property type="match status" value="4"/>
</dbReference>
<dbReference type="SUPFAM" id="SSF55874">
    <property type="entry name" value="ATPase domain of HSP90 chaperone/DNA topoisomerase II/histidine kinase"/>
    <property type="match status" value="1"/>
</dbReference>
<protein>
    <recommendedName>
        <fullName evidence="2">histidine kinase</fullName>
        <ecNumber evidence="2">2.7.13.3</ecNumber>
    </recommendedName>
</protein>
<sequence>MRIALSFRILLVSIYVLSFMQLRGQTIGFKAFGKLPNQIDAKLYKKLKKSNNKEETLEVLFQIAEGHIRFGQPDSTVYYGNLAKQEIKEWEIDTVKRNVFLAKAYNFIGIGNLEKGMHEEGMKFHLEGISLSPVATMNTMHYTHKMGLGRIYMHKEQYEKALFLFEECLKNAKDKKVKIHSEKYKADVAFLTNKFDEAKFLYYSVLDKIENNPSFDKLELELKFNLAKIDVLNGHLEKLLLYLNEIKEVSHQKGFFDIYIEAVLEIGNYYYYHKEYEAAALILNTAYVNAVQWNRLELQQKLINRLRSIYVLQGDFKNAHNLMTQYVKNSKIILKKQNKELIKELEVKYETLQKEKEIFELKEEQLLKETEIQRQRTIKNAFLIGFFIILIPIIISLIAYYQKLQTQIELNKSQEEVSKQKLNGLIKDQELKLIKASIEGQDKERQRLARELHDGIGGNLASIKLQLSNVTEKGSRYEGIVKQIDETYHQVRDFSHNLIPKKFLRNSLIVLIEEYIKNVTAGVAINIEFNPYPEELINKIDGTLKEELFKIIQELLTNCLKHAKASNIYIYLNQYEDSVKLLFEDDGVGFDTEGMKKGIGFKNIQNRLSDLSGTIFIDSTPGRGTVIDIELPVK</sequence>
<evidence type="ECO:0000256" key="7">
    <source>
        <dbReference type="ARBA" id="ARBA00022840"/>
    </source>
</evidence>
<feature type="coiled-coil region" evidence="9">
    <location>
        <begin position="335"/>
        <end position="369"/>
    </location>
</feature>
<keyword evidence="10" id="KW-1133">Transmembrane helix</keyword>
<dbReference type="InterPro" id="IPR003594">
    <property type="entry name" value="HATPase_dom"/>
</dbReference>
<dbReference type="CDD" id="cd16917">
    <property type="entry name" value="HATPase_UhpB-NarQ-NarX-like"/>
    <property type="match status" value="1"/>
</dbReference>
<dbReference type="PANTHER" id="PTHR24421:SF10">
    <property type="entry name" value="NITRATE_NITRITE SENSOR PROTEIN NARQ"/>
    <property type="match status" value="1"/>
</dbReference>
<keyword evidence="5" id="KW-0547">Nucleotide-binding</keyword>
<dbReference type="Proteomes" id="UP001597459">
    <property type="component" value="Unassembled WGS sequence"/>
</dbReference>
<keyword evidence="10" id="KW-0472">Membrane</keyword>
<keyword evidence="4" id="KW-0808">Transferase</keyword>
<keyword evidence="13" id="KW-1185">Reference proteome</keyword>
<evidence type="ECO:0000259" key="11">
    <source>
        <dbReference type="PROSITE" id="PS50109"/>
    </source>
</evidence>
<dbReference type="Gene3D" id="1.20.5.1930">
    <property type="match status" value="1"/>
</dbReference>
<evidence type="ECO:0000256" key="2">
    <source>
        <dbReference type="ARBA" id="ARBA00012438"/>
    </source>
</evidence>
<dbReference type="Gene3D" id="3.30.565.10">
    <property type="entry name" value="Histidine kinase-like ATPase, C-terminal domain"/>
    <property type="match status" value="1"/>
</dbReference>
<keyword evidence="8" id="KW-0902">Two-component regulatory system</keyword>
<evidence type="ECO:0000256" key="5">
    <source>
        <dbReference type="ARBA" id="ARBA00022741"/>
    </source>
</evidence>
<dbReference type="Pfam" id="PF02518">
    <property type="entry name" value="HATPase_c"/>
    <property type="match status" value="1"/>
</dbReference>
<evidence type="ECO:0000256" key="9">
    <source>
        <dbReference type="SAM" id="Coils"/>
    </source>
</evidence>
<dbReference type="GO" id="GO:0005524">
    <property type="term" value="F:ATP binding"/>
    <property type="evidence" value="ECO:0007669"/>
    <property type="project" value="UniProtKB-KW"/>
</dbReference>
<proteinExistence type="predicted"/>
<evidence type="ECO:0000256" key="10">
    <source>
        <dbReference type="SAM" id="Phobius"/>
    </source>
</evidence>
<dbReference type="RefSeq" id="WP_176030457.1">
    <property type="nucleotide sequence ID" value="NZ_JBHSJV010000001.1"/>
</dbReference>
<evidence type="ECO:0000256" key="3">
    <source>
        <dbReference type="ARBA" id="ARBA00022553"/>
    </source>
</evidence>
<feature type="domain" description="Histidine kinase" evidence="11">
    <location>
        <begin position="547"/>
        <end position="634"/>
    </location>
</feature>
<feature type="transmembrane region" description="Helical" evidence="10">
    <location>
        <begin position="381"/>
        <end position="401"/>
    </location>
</feature>
<evidence type="ECO:0000256" key="6">
    <source>
        <dbReference type="ARBA" id="ARBA00022777"/>
    </source>
</evidence>
<dbReference type="SUPFAM" id="SSF48452">
    <property type="entry name" value="TPR-like"/>
    <property type="match status" value="2"/>
</dbReference>
<evidence type="ECO:0000313" key="13">
    <source>
        <dbReference type="Proteomes" id="UP001597459"/>
    </source>
</evidence>
<keyword evidence="3" id="KW-0597">Phosphoprotein</keyword>
<keyword evidence="9" id="KW-0175">Coiled coil</keyword>